<evidence type="ECO:0000313" key="5">
    <source>
        <dbReference type="Proteomes" id="UP000251241"/>
    </source>
</evidence>
<keyword evidence="3" id="KW-0804">Transcription</keyword>
<accession>A0A2X2JMK5</accession>
<dbReference type="GO" id="GO:0003700">
    <property type="term" value="F:DNA-binding transcription factor activity"/>
    <property type="evidence" value="ECO:0007669"/>
    <property type="project" value="InterPro"/>
</dbReference>
<dbReference type="EMBL" id="UAUU01000011">
    <property type="protein sequence ID" value="SPZ95044.1"/>
    <property type="molecule type" value="Genomic_DNA"/>
</dbReference>
<reference evidence="4 5" key="1">
    <citation type="submission" date="2018-06" db="EMBL/GenBank/DDBJ databases">
        <authorList>
            <consortium name="Pathogen Informatics"/>
            <person name="Doyle S."/>
        </authorList>
    </citation>
    <scope>NUCLEOTIDE SEQUENCE [LARGE SCALE GENOMIC DNA]</scope>
    <source>
        <strain evidence="4 5">NCTC11343</strain>
    </source>
</reference>
<dbReference type="InterPro" id="IPR018060">
    <property type="entry name" value="HTH_AraC"/>
</dbReference>
<dbReference type="PANTHER" id="PTHR43280:SF2">
    <property type="entry name" value="HTH-TYPE TRANSCRIPTIONAL REGULATOR EXSA"/>
    <property type="match status" value="1"/>
</dbReference>
<name>A0A2X2JMK5_SPHMU</name>
<dbReference type="SUPFAM" id="SSF46689">
    <property type="entry name" value="Homeodomain-like"/>
    <property type="match status" value="2"/>
</dbReference>
<gene>
    <name evidence="4" type="primary">araC_5</name>
    <name evidence="4" type="ORF">NCTC11343_05721</name>
</gene>
<protein>
    <submittedName>
        <fullName evidence="4">Arabinose operon regulatory protein</fullName>
    </submittedName>
</protein>
<dbReference type="InterPro" id="IPR018062">
    <property type="entry name" value="HTH_AraC-typ_CS"/>
</dbReference>
<keyword evidence="1" id="KW-0805">Transcription regulation</keyword>
<dbReference type="InterPro" id="IPR009057">
    <property type="entry name" value="Homeodomain-like_sf"/>
</dbReference>
<keyword evidence="2" id="KW-0238">DNA-binding</keyword>
<organism evidence="4 5">
    <name type="scientific">Sphingobacterium multivorum</name>
    <dbReference type="NCBI Taxonomy" id="28454"/>
    <lineage>
        <taxon>Bacteria</taxon>
        <taxon>Pseudomonadati</taxon>
        <taxon>Bacteroidota</taxon>
        <taxon>Sphingobacteriia</taxon>
        <taxon>Sphingobacteriales</taxon>
        <taxon>Sphingobacteriaceae</taxon>
        <taxon>Sphingobacterium</taxon>
    </lineage>
</organism>
<evidence type="ECO:0000313" key="4">
    <source>
        <dbReference type="EMBL" id="SPZ95044.1"/>
    </source>
</evidence>
<dbReference type="SMART" id="SM00342">
    <property type="entry name" value="HTH_ARAC"/>
    <property type="match status" value="1"/>
</dbReference>
<dbReference type="InterPro" id="IPR009594">
    <property type="entry name" value="Tscrpt_reg_HTH_AraC_N"/>
</dbReference>
<proteinExistence type="predicted"/>
<dbReference type="RefSeq" id="WP_034722849.1">
    <property type="nucleotide sequence ID" value="NZ_CP069793.1"/>
</dbReference>
<evidence type="ECO:0000256" key="1">
    <source>
        <dbReference type="ARBA" id="ARBA00023015"/>
    </source>
</evidence>
<dbReference type="AlphaFoldDB" id="A0A2X2JMK5"/>
<dbReference type="Gene3D" id="1.10.10.60">
    <property type="entry name" value="Homeodomain-like"/>
    <property type="match status" value="2"/>
</dbReference>
<dbReference type="Pfam" id="PF06719">
    <property type="entry name" value="AraC_N"/>
    <property type="match status" value="1"/>
</dbReference>
<dbReference type="Proteomes" id="UP000251241">
    <property type="component" value="Unassembled WGS sequence"/>
</dbReference>
<sequence length="301" mass="34550">MKSYRITPVNLSDSSKLDSRLEHRRTFNLPNCELNIFETFHKSDNVILSYSGGLVVSSMMRGKKVMSVEGQEAFDFLPGQSVILPDGLTMNVGFPDADENRPVQCITLTLDWNTVHKNLDYLNERYSNHQAPFEWKLDFSHQHFENSMELVASLNKLVNLSMEEGFAKEAIADLSLKVLLLRLLQTQNRLSVNSNQSMYDNRIQPAINYVHKHLTEKITVEKMARECCLSQSSFYQYFKNILGITPLEFVLRTRIDHAKKIMADSSVTVTEACYASGFNNVNHFIKIFKRLEGLSPGQYRH</sequence>
<dbReference type="GeneID" id="99065400"/>
<dbReference type="PROSITE" id="PS00041">
    <property type="entry name" value="HTH_ARAC_FAMILY_1"/>
    <property type="match status" value="1"/>
</dbReference>
<dbReference type="PANTHER" id="PTHR43280">
    <property type="entry name" value="ARAC-FAMILY TRANSCRIPTIONAL REGULATOR"/>
    <property type="match status" value="1"/>
</dbReference>
<evidence type="ECO:0000256" key="2">
    <source>
        <dbReference type="ARBA" id="ARBA00023125"/>
    </source>
</evidence>
<evidence type="ECO:0000256" key="3">
    <source>
        <dbReference type="ARBA" id="ARBA00023163"/>
    </source>
</evidence>
<dbReference type="PROSITE" id="PS01124">
    <property type="entry name" value="HTH_ARAC_FAMILY_2"/>
    <property type="match status" value="1"/>
</dbReference>
<dbReference type="Pfam" id="PF12833">
    <property type="entry name" value="HTH_18"/>
    <property type="match status" value="1"/>
</dbReference>
<dbReference type="GO" id="GO:0043565">
    <property type="term" value="F:sequence-specific DNA binding"/>
    <property type="evidence" value="ECO:0007669"/>
    <property type="project" value="InterPro"/>
</dbReference>